<dbReference type="AlphaFoldDB" id="B5VHU7"/>
<dbReference type="EMBL" id="ABSV01000735">
    <property type="protein sequence ID" value="EDZ72499.1"/>
    <property type="molecule type" value="Genomic_DNA"/>
</dbReference>
<gene>
    <name evidence="1" type="ORF">AWRI1631_52400</name>
</gene>
<organism evidence="1 2">
    <name type="scientific">Saccharomyces cerevisiae (strain AWRI1631)</name>
    <name type="common">Baker's yeast</name>
    <dbReference type="NCBI Taxonomy" id="545124"/>
    <lineage>
        <taxon>Eukaryota</taxon>
        <taxon>Fungi</taxon>
        <taxon>Dikarya</taxon>
        <taxon>Ascomycota</taxon>
        <taxon>Saccharomycotina</taxon>
        <taxon>Saccharomycetes</taxon>
        <taxon>Saccharomycetales</taxon>
        <taxon>Saccharomycetaceae</taxon>
        <taxon>Saccharomyces</taxon>
    </lineage>
</organism>
<proteinExistence type="predicted"/>
<accession>B5VHU7</accession>
<sequence length="50" mass="6038">MRLPLKNIEKIFPNKKKVKLKKKKKWKKKKKRLGERRAAVKAYGVYGRVK</sequence>
<evidence type="ECO:0000313" key="1">
    <source>
        <dbReference type="EMBL" id="EDZ72499.1"/>
    </source>
</evidence>
<evidence type="ECO:0000313" key="2">
    <source>
        <dbReference type="Proteomes" id="UP000008988"/>
    </source>
</evidence>
<name>B5VHU7_YEAS6</name>
<comment type="caution">
    <text evidence="1">The sequence shown here is derived from an EMBL/GenBank/DDBJ whole genome shotgun (WGS) entry which is preliminary data.</text>
</comment>
<protein>
    <submittedName>
        <fullName evidence="1">Uncharacterized protein</fullName>
    </submittedName>
</protein>
<dbReference type="Proteomes" id="UP000008988">
    <property type="component" value="Unassembled WGS sequence"/>
</dbReference>
<reference evidence="1 2" key="1">
    <citation type="journal article" date="2008" name="FEMS Yeast Res.">
        <title>Comparative genome analysis of a Saccharomyces cerevisiae wine strain.</title>
        <authorList>
            <person name="Borneman A.R."/>
            <person name="Forgan A.H."/>
            <person name="Pretorius I.S."/>
            <person name="Chambers P.J."/>
        </authorList>
    </citation>
    <scope>NUCLEOTIDE SEQUENCE [LARGE SCALE GENOMIC DNA]</scope>
    <source>
        <strain evidence="1 2">AWRI1631</strain>
    </source>
</reference>